<organism evidence="1">
    <name type="scientific">viral metagenome</name>
    <dbReference type="NCBI Taxonomy" id="1070528"/>
    <lineage>
        <taxon>unclassified sequences</taxon>
        <taxon>metagenomes</taxon>
        <taxon>organismal metagenomes</taxon>
    </lineage>
</organism>
<protein>
    <recommendedName>
        <fullName evidence="2">EF-hand domain-containing protein</fullName>
    </recommendedName>
</protein>
<dbReference type="EMBL" id="MN740260">
    <property type="protein sequence ID" value="QHT96606.1"/>
    <property type="molecule type" value="Genomic_DNA"/>
</dbReference>
<accession>A0A6C0IW21</accession>
<evidence type="ECO:0008006" key="2">
    <source>
        <dbReference type="Google" id="ProtNLM"/>
    </source>
</evidence>
<dbReference type="AlphaFoldDB" id="A0A6C0IW21"/>
<dbReference type="InterPro" id="IPR018247">
    <property type="entry name" value="EF_Hand_1_Ca_BS"/>
</dbReference>
<name>A0A6C0IW21_9ZZZZ</name>
<proteinExistence type="predicted"/>
<sequence>MSLNFVENNKTSIQELNVKVAELIKNLNIDASGKLSVAKCLKINGEVNKAIKSIKSLAQAVADIDAGDKAGVIIAITLETLNSDEVKSILSEEQRKDVEDFCQDAETIDAVIGLIDWVSDETLKKLDANNDGVVTKEELETDCAKRCKCCPSIASCWSAFFINVLCCGCGKDSIEYQAANKV</sequence>
<reference evidence="1" key="1">
    <citation type="journal article" date="2020" name="Nature">
        <title>Giant virus diversity and host interactions through global metagenomics.</title>
        <authorList>
            <person name="Schulz F."/>
            <person name="Roux S."/>
            <person name="Paez-Espino D."/>
            <person name="Jungbluth S."/>
            <person name="Walsh D.A."/>
            <person name="Denef V.J."/>
            <person name="McMahon K.D."/>
            <person name="Konstantinidis K.T."/>
            <person name="Eloe-Fadrosh E.A."/>
            <person name="Kyrpides N.C."/>
            <person name="Woyke T."/>
        </authorList>
    </citation>
    <scope>NUCLEOTIDE SEQUENCE</scope>
    <source>
        <strain evidence="1">GVMAG-M-3300024302-11</strain>
    </source>
</reference>
<evidence type="ECO:0000313" key="1">
    <source>
        <dbReference type="EMBL" id="QHT96606.1"/>
    </source>
</evidence>
<dbReference type="PROSITE" id="PS00018">
    <property type="entry name" value="EF_HAND_1"/>
    <property type="match status" value="1"/>
</dbReference>